<dbReference type="AlphaFoldDB" id="A0A1W0WGE6"/>
<proteinExistence type="inferred from homology"/>
<comment type="similarity">
    <text evidence="5">Belongs to the ZIP transporter (TC 2.A.5) family. KE4/Catsup subfamily.</text>
</comment>
<gene>
    <name evidence="8" type="ORF">BV898_11507</name>
</gene>
<keyword evidence="4 7" id="KW-0472">Membrane</keyword>
<feature type="transmembrane region" description="Helical" evidence="7">
    <location>
        <begin position="244"/>
        <end position="262"/>
    </location>
</feature>
<keyword evidence="9" id="KW-1185">Reference proteome</keyword>
<evidence type="ECO:0000313" key="8">
    <source>
        <dbReference type="EMBL" id="OQV14270.1"/>
    </source>
</evidence>
<feature type="transmembrane region" description="Helical" evidence="7">
    <location>
        <begin position="49"/>
        <end position="70"/>
    </location>
</feature>
<keyword evidence="2 7" id="KW-0812">Transmembrane</keyword>
<dbReference type="GO" id="GO:0016020">
    <property type="term" value="C:membrane"/>
    <property type="evidence" value="ECO:0007669"/>
    <property type="project" value="UniProtKB-SubCell"/>
</dbReference>
<evidence type="ECO:0000256" key="3">
    <source>
        <dbReference type="ARBA" id="ARBA00022989"/>
    </source>
</evidence>
<dbReference type="OrthoDB" id="200954at2759"/>
<evidence type="ECO:0000256" key="7">
    <source>
        <dbReference type="SAM" id="Phobius"/>
    </source>
</evidence>
<dbReference type="Proteomes" id="UP000192578">
    <property type="component" value="Unassembled WGS sequence"/>
</dbReference>
<dbReference type="InterPro" id="IPR003689">
    <property type="entry name" value="ZIP"/>
</dbReference>
<evidence type="ECO:0000256" key="6">
    <source>
        <dbReference type="SAM" id="MobiDB-lite"/>
    </source>
</evidence>
<evidence type="ECO:0000313" key="9">
    <source>
        <dbReference type="Proteomes" id="UP000192578"/>
    </source>
</evidence>
<comment type="caution">
    <text evidence="8">The sequence shown here is derived from an EMBL/GenBank/DDBJ whole genome shotgun (WGS) entry which is preliminary data.</text>
</comment>
<protein>
    <submittedName>
        <fullName evidence="8">Zinc transporter ZIP13</fullName>
    </submittedName>
</protein>
<dbReference type="PANTHER" id="PTHR16950">
    <property type="entry name" value="ZINC TRANSPORTER SLC39A7 HISTIDINE-RICH MEMBRANE PROTEIN KE4"/>
    <property type="match status" value="1"/>
</dbReference>
<evidence type="ECO:0000256" key="4">
    <source>
        <dbReference type="ARBA" id="ARBA00023136"/>
    </source>
</evidence>
<accession>A0A1W0WGE6</accession>
<feature type="transmembrane region" description="Helical" evidence="7">
    <location>
        <begin position="305"/>
        <end position="325"/>
    </location>
</feature>
<dbReference type="PANTHER" id="PTHR16950:SF16">
    <property type="entry name" value="ZINC TRANSPORTER ZIP13"/>
    <property type="match status" value="1"/>
</dbReference>
<name>A0A1W0WGE6_HYPEX</name>
<evidence type="ECO:0000256" key="2">
    <source>
        <dbReference type="ARBA" id="ARBA00022692"/>
    </source>
</evidence>
<comment type="subcellular location">
    <subcellularLocation>
        <location evidence="1">Membrane</location>
        <topology evidence="1">Multi-pass membrane protein</topology>
    </subcellularLocation>
</comment>
<feature type="region of interest" description="Disordered" evidence="6">
    <location>
        <begin position="152"/>
        <end position="172"/>
    </location>
</feature>
<feature type="transmembrane region" description="Helical" evidence="7">
    <location>
        <begin position="90"/>
        <end position="109"/>
    </location>
</feature>
<dbReference type="GO" id="GO:0005385">
    <property type="term" value="F:zinc ion transmembrane transporter activity"/>
    <property type="evidence" value="ECO:0007669"/>
    <property type="project" value="TreeGrafter"/>
</dbReference>
<sequence>MTWGNFDLVAATTLHVSVMEEMATESCLLSGSCLGLNDTTAESLSLKDAWFYSIIATLMVSACGVVPIVFVPLDGAKSLNTPSGQSRLRLFLAFAVGSLLGDVFLHLLPETWRKIAAEDQSHGLMTSNGLMVIFGLVSFSFIEKLFHTGEDGEEEVGSSSDEKRTPGESVNVPPPRWVTGYLSVLANCIDNFTHGLAIGGSFLASRKVGILTTFAILIHEIPHEIADFAILVRSGFSRSKAAKTQLITCAGGLLGAATALWAESSEEMENNATWILPFAAGGFLNIALVNLLPELQKEPKIIESFKQMVCLSAGVLIMSGITHFFEM</sequence>
<evidence type="ECO:0000256" key="5">
    <source>
        <dbReference type="ARBA" id="ARBA00038485"/>
    </source>
</evidence>
<dbReference type="EMBL" id="MTYJ01000107">
    <property type="protein sequence ID" value="OQV14270.1"/>
    <property type="molecule type" value="Genomic_DNA"/>
</dbReference>
<dbReference type="Pfam" id="PF02535">
    <property type="entry name" value="Zip"/>
    <property type="match status" value="2"/>
</dbReference>
<organism evidence="8 9">
    <name type="scientific">Hypsibius exemplaris</name>
    <name type="common">Freshwater tardigrade</name>
    <dbReference type="NCBI Taxonomy" id="2072580"/>
    <lineage>
        <taxon>Eukaryota</taxon>
        <taxon>Metazoa</taxon>
        <taxon>Ecdysozoa</taxon>
        <taxon>Tardigrada</taxon>
        <taxon>Eutardigrada</taxon>
        <taxon>Parachela</taxon>
        <taxon>Hypsibioidea</taxon>
        <taxon>Hypsibiidae</taxon>
        <taxon>Hypsibius</taxon>
    </lineage>
</organism>
<dbReference type="GO" id="GO:0006882">
    <property type="term" value="P:intracellular zinc ion homeostasis"/>
    <property type="evidence" value="ECO:0007669"/>
    <property type="project" value="TreeGrafter"/>
</dbReference>
<feature type="transmembrane region" description="Helical" evidence="7">
    <location>
        <begin position="121"/>
        <end position="142"/>
    </location>
</feature>
<feature type="transmembrane region" description="Helical" evidence="7">
    <location>
        <begin position="274"/>
        <end position="293"/>
    </location>
</feature>
<evidence type="ECO:0000256" key="1">
    <source>
        <dbReference type="ARBA" id="ARBA00004141"/>
    </source>
</evidence>
<keyword evidence="3 7" id="KW-1133">Transmembrane helix</keyword>
<reference evidence="9" key="1">
    <citation type="submission" date="2017-01" db="EMBL/GenBank/DDBJ databases">
        <title>Comparative genomics of anhydrobiosis in the tardigrade Hypsibius dujardini.</title>
        <authorList>
            <person name="Yoshida Y."/>
            <person name="Koutsovoulos G."/>
            <person name="Laetsch D."/>
            <person name="Stevens L."/>
            <person name="Kumar S."/>
            <person name="Horikawa D."/>
            <person name="Ishino K."/>
            <person name="Komine S."/>
            <person name="Tomita M."/>
            <person name="Blaxter M."/>
            <person name="Arakawa K."/>
        </authorList>
    </citation>
    <scope>NUCLEOTIDE SEQUENCE [LARGE SCALE GENOMIC DNA]</scope>
    <source>
        <strain evidence="9">Z151</strain>
    </source>
</reference>